<comment type="caution">
    <text evidence="1">The sequence shown here is derived from an EMBL/GenBank/DDBJ whole genome shotgun (WGS) entry which is preliminary data.</text>
</comment>
<gene>
    <name evidence="1" type="ORF">VM95_03255</name>
</gene>
<dbReference type="Proteomes" id="UP000033699">
    <property type="component" value="Unassembled WGS sequence"/>
</dbReference>
<dbReference type="RefSeq" id="WP_045692464.1">
    <property type="nucleotide sequence ID" value="NZ_JZKH01000004.1"/>
</dbReference>
<dbReference type="AlphaFoldDB" id="A0A0F2TJD9"/>
<dbReference type="EMBL" id="JZKH01000004">
    <property type="protein sequence ID" value="KJS63264.1"/>
    <property type="molecule type" value="Genomic_DNA"/>
</dbReference>
<dbReference type="OrthoDB" id="4458334at2"/>
<protein>
    <recommendedName>
        <fullName evidence="3">Cysteinyl-tRNA synthetase</fullName>
    </recommendedName>
</protein>
<name>A0A0F2TJD9_STRR3</name>
<accession>A0A0F2TJD9</accession>
<sequence>MRIVDARTGERAELRPRRVGLLRVTVVVGERDGRFDLGDLRALLAGDVLARTCETQGLQVFTGLAVPDGAQEQAGALLKAAEEMGIHPPGRLSAHGDAGTADLVIAGRPQPGSDAVAPALLVTGPVSGPVAGPVAGSVVGSVVEEASDGGPASGSPGSARDPFALRLVLLEHAVTDPVRITAAALADAGERIARWRALVADLAGAPSGPLDADMVQAGFDGLDENLDARVAVRALQALDERSDLAAGTRFETCLRLDQVLALELARDIGRGPR</sequence>
<evidence type="ECO:0008006" key="3">
    <source>
        <dbReference type="Google" id="ProtNLM"/>
    </source>
</evidence>
<dbReference type="PATRIC" id="fig|359131.3.peg.3772"/>
<proteinExistence type="predicted"/>
<evidence type="ECO:0000313" key="1">
    <source>
        <dbReference type="EMBL" id="KJS63264.1"/>
    </source>
</evidence>
<keyword evidence="2" id="KW-1185">Reference proteome</keyword>
<evidence type="ECO:0000313" key="2">
    <source>
        <dbReference type="Proteomes" id="UP000033699"/>
    </source>
</evidence>
<organism evidence="1 2">
    <name type="scientific">Streptomyces rubellomurinus (strain ATCC 31215)</name>
    <dbReference type="NCBI Taxonomy" id="359131"/>
    <lineage>
        <taxon>Bacteria</taxon>
        <taxon>Bacillati</taxon>
        <taxon>Actinomycetota</taxon>
        <taxon>Actinomycetes</taxon>
        <taxon>Kitasatosporales</taxon>
        <taxon>Streptomycetaceae</taxon>
        <taxon>Streptomyces</taxon>
    </lineage>
</organism>
<reference evidence="1 2" key="1">
    <citation type="submission" date="2015-02" db="EMBL/GenBank/DDBJ databases">
        <authorList>
            <person name="Ju K.-S."/>
            <person name="Doroghazi J.R."/>
            <person name="Metcalf W."/>
        </authorList>
    </citation>
    <scope>NUCLEOTIDE SEQUENCE [LARGE SCALE GENOMIC DNA]</scope>
    <source>
        <strain evidence="1 2">ATCC 31215</strain>
    </source>
</reference>